<keyword evidence="6 7" id="KW-0472">Membrane</keyword>
<comment type="subcellular location">
    <subcellularLocation>
        <location evidence="1">Cell membrane</location>
        <topology evidence="1">Multi-pass membrane protein</topology>
    </subcellularLocation>
</comment>
<evidence type="ECO:0008006" key="10">
    <source>
        <dbReference type="Google" id="ProtNLM"/>
    </source>
</evidence>
<keyword evidence="5 7" id="KW-1133">Transmembrane helix</keyword>
<evidence type="ECO:0000256" key="5">
    <source>
        <dbReference type="ARBA" id="ARBA00022989"/>
    </source>
</evidence>
<gene>
    <name evidence="8" type="ORF">A2024_03330</name>
</gene>
<evidence type="ECO:0000313" key="9">
    <source>
        <dbReference type="Proteomes" id="UP000177230"/>
    </source>
</evidence>
<feature type="transmembrane region" description="Helical" evidence="7">
    <location>
        <begin position="143"/>
        <end position="164"/>
    </location>
</feature>
<accession>A0A1F5RCQ5</accession>
<feature type="transmembrane region" description="Helical" evidence="7">
    <location>
        <begin position="38"/>
        <end position="63"/>
    </location>
</feature>
<dbReference type="AlphaFoldDB" id="A0A1F5RCQ5"/>
<dbReference type="Proteomes" id="UP000177230">
    <property type="component" value="Unassembled WGS sequence"/>
</dbReference>
<evidence type="ECO:0000256" key="2">
    <source>
        <dbReference type="ARBA" id="ARBA00006386"/>
    </source>
</evidence>
<keyword evidence="3" id="KW-1003">Cell membrane</keyword>
<name>A0A1F5RCQ5_9BACT</name>
<evidence type="ECO:0000256" key="7">
    <source>
        <dbReference type="SAM" id="Phobius"/>
    </source>
</evidence>
<feature type="transmembrane region" description="Helical" evidence="7">
    <location>
        <begin position="83"/>
        <end position="106"/>
    </location>
</feature>
<reference evidence="8 9" key="1">
    <citation type="journal article" date="2016" name="Nat. Commun.">
        <title>Thousands of microbial genomes shed light on interconnected biogeochemical processes in an aquifer system.</title>
        <authorList>
            <person name="Anantharaman K."/>
            <person name="Brown C.T."/>
            <person name="Hug L.A."/>
            <person name="Sharon I."/>
            <person name="Castelle C.J."/>
            <person name="Probst A.J."/>
            <person name="Thomas B.C."/>
            <person name="Singh A."/>
            <person name="Wilkins M.J."/>
            <person name="Karaoz U."/>
            <person name="Brodie E.L."/>
            <person name="Williams K.H."/>
            <person name="Hubbard S.S."/>
            <person name="Banfield J.F."/>
        </authorList>
    </citation>
    <scope>NUCLEOTIDE SEQUENCE [LARGE SCALE GENOMIC DNA]</scope>
</reference>
<evidence type="ECO:0000256" key="1">
    <source>
        <dbReference type="ARBA" id="ARBA00004651"/>
    </source>
</evidence>
<dbReference type="GO" id="GO:0005886">
    <property type="term" value="C:plasma membrane"/>
    <property type="evidence" value="ECO:0007669"/>
    <property type="project" value="UniProtKB-SubCell"/>
</dbReference>
<organism evidence="8 9">
    <name type="scientific">Candidatus Edwardsbacteria bacterium GWF2_54_11</name>
    <dbReference type="NCBI Taxonomy" id="1817851"/>
    <lineage>
        <taxon>Bacteria</taxon>
        <taxon>Candidatus Edwardsiibacteriota</taxon>
    </lineage>
</organism>
<comment type="similarity">
    <text evidence="2">Belongs to the UPF0718 family.</text>
</comment>
<feature type="transmembrane region" description="Helical" evidence="7">
    <location>
        <begin position="6"/>
        <end position="26"/>
    </location>
</feature>
<evidence type="ECO:0000313" key="8">
    <source>
        <dbReference type="EMBL" id="OGF12246.1"/>
    </source>
</evidence>
<sequence>MIQKIGLGEYLLVVLFGAALLISRFTGWSLGLGAGKNFWAFFSEMITFLPLMFILIGLIEVWVPNENIERQIGPGSGIRGTVWIILLAMLQVGPLYGAFPVAYLLWKKGCSIKNIFIYLGAFSTLKIPMLTFEIGFLGLKFSMLRTLFTLPVFIGIGYIMEAYLRGRNFEINNSEKNRFVCQR</sequence>
<evidence type="ECO:0000256" key="4">
    <source>
        <dbReference type="ARBA" id="ARBA00022692"/>
    </source>
</evidence>
<protein>
    <recommendedName>
        <fullName evidence="10">Permease</fullName>
    </recommendedName>
</protein>
<keyword evidence="4 7" id="KW-0812">Transmembrane</keyword>
<evidence type="ECO:0000256" key="6">
    <source>
        <dbReference type="ARBA" id="ARBA00023136"/>
    </source>
</evidence>
<dbReference type="InterPro" id="IPR005524">
    <property type="entry name" value="DUF318"/>
</dbReference>
<dbReference type="EMBL" id="MFFM01000034">
    <property type="protein sequence ID" value="OGF12246.1"/>
    <property type="molecule type" value="Genomic_DNA"/>
</dbReference>
<comment type="caution">
    <text evidence="8">The sequence shown here is derived from an EMBL/GenBank/DDBJ whole genome shotgun (WGS) entry which is preliminary data.</text>
</comment>
<dbReference type="Pfam" id="PF03773">
    <property type="entry name" value="ArsP_1"/>
    <property type="match status" value="1"/>
</dbReference>
<proteinExistence type="inferred from homology"/>
<feature type="transmembrane region" description="Helical" evidence="7">
    <location>
        <begin position="115"/>
        <end position="137"/>
    </location>
</feature>
<evidence type="ECO:0000256" key="3">
    <source>
        <dbReference type="ARBA" id="ARBA00022475"/>
    </source>
</evidence>